<feature type="compositionally biased region" description="Basic and acidic residues" evidence="1">
    <location>
        <begin position="450"/>
        <end position="461"/>
    </location>
</feature>
<organism evidence="3 4">
    <name type="scientific">Bugula neritina</name>
    <name type="common">Brown bryozoan</name>
    <name type="synonym">Sertularia neritina</name>
    <dbReference type="NCBI Taxonomy" id="10212"/>
    <lineage>
        <taxon>Eukaryota</taxon>
        <taxon>Metazoa</taxon>
        <taxon>Spiralia</taxon>
        <taxon>Lophotrochozoa</taxon>
        <taxon>Bryozoa</taxon>
        <taxon>Gymnolaemata</taxon>
        <taxon>Cheilostomatida</taxon>
        <taxon>Flustrina</taxon>
        <taxon>Buguloidea</taxon>
        <taxon>Bugulidae</taxon>
        <taxon>Bugula</taxon>
    </lineage>
</organism>
<dbReference type="Pfam" id="PF17921">
    <property type="entry name" value="Integrase_H2C2"/>
    <property type="match status" value="1"/>
</dbReference>
<dbReference type="EMBL" id="VXIV02002829">
    <property type="protein sequence ID" value="KAF6022603.1"/>
    <property type="molecule type" value="Genomic_DNA"/>
</dbReference>
<dbReference type="InterPro" id="IPR036397">
    <property type="entry name" value="RNaseH_sf"/>
</dbReference>
<evidence type="ECO:0000313" key="3">
    <source>
        <dbReference type="EMBL" id="KAF6022603.1"/>
    </source>
</evidence>
<proteinExistence type="predicted"/>
<dbReference type="GO" id="GO:0003676">
    <property type="term" value="F:nucleic acid binding"/>
    <property type="evidence" value="ECO:0007669"/>
    <property type="project" value="InterPro"/>
</dbReference>
<dbReference type="Proteomes" id="UP000593567">
    <property type="component" value="Unassembled WGS sequence"/>
</dbReference>
<gene>
    <name evidence="3" type="ORF">EB796_019088</name>
</gene>
<accession>A0A7J7J992</accession>
<reference evidence="3" key="1">
    <citation type="submission" date="2020-06" db="EMBL/GenBank/DDBJ databases">
        <title>Draft genome of Bugula neritina, a colonial animal packing powerful symbionts and potential medicines.</title>
        <authorList>
            <person name="Rayko M."/>
        </authorList>
    </citation>
    <scope>NUCLEOTIDE SEQUENCE [LARGE SCALE GENOMIC DNA]</scope>
    <source>
        <strain evidence="3">Kwan_BN1</strain>
    </source>
</reference>
<sequence>MPSQNVMPPVTWQKGAEQITADLLSRDSYFDSPNYQQLPEHIFHIDSQNNDAPVCDDLINNIRTATAQDNELMTLTNLIKHDWNIADCTTHDKYKHFQDELSIDNGIVYKGLRAIIPKALQRKFLQLLHTGHNGINSTLRRARHTVFWLGITNDIKNNIASCRQCQLDAPRQQKETLLLHTVPQQPWTKVGIDLFEYNHTHYITIVDYTTDYLEYDRLDNQTAETVINSIKRCFGRLGIPRQVHTDNGPQFTSHQFSTFSQSWNFTHTTSSPYHPQSNGKAESAVKIVKRILRRCEEPELALLEHLNTTKEGLTASPIQQLIGRPTRSVLPQVQPETENSQGWWEKRGRNEKLQQRCNDGARDLAVLKEGQPVLVRDWSQHRRKWQEAQINRQLSSRAYAVQLNNNLFRRNRRDIRPLVTEPASPETPEDPKQNASSTQVDTTESANHSDNLRRSTRERKPPSWMADYVPS</sequence>
<feature type="region of interest" description="Disordered" evidence="1">
    <location>
        <begin position="412"/>
        <end position="471"/>
    </location>
</feature>
<dbReference type="InterPro" id="IPR041588">
    <property type="entry name" value="Integrase_H2C2"/>
</dbReference>
<dbReference type="GO" id="GO:0015074">
    <property type="term" value="P:DNA integration"/>
    <property type="evidence" value="ECO:0007669"/>
    <property type="project" value="InterPro"/>
</dbReference>
<evidence type="ECO:0000256" key="1">
    <source>
        <dbReference type="SAM" id="MobiDB-lite"/>
    </source>
</evidence>
<feature type="compositionally biased region" description="Polar residues" evidence="1">
    <location>
        <begin position="433"/>
        <end position="449"/>
    </location>
</feature>
<dbReference type="InterPro" id="IPR001584">
    <property type="entry name" value="Integrase_cat-core"/>
</dbReference>
<dbReference type="Gene3D" id="1.10.340.70">
    <property type="match status" value="1"/>
</dbReference>
<evidence type="ECO:0000313" key="4">
    <source>
        <dbReference type="Proteomes" id="UP000593567"/>
    </source>
</evidence>
<dbReference type="AlphaFoldDB" id="A0A7J7J992"/>
<dbReference type="InterPro" id="IPR012337">
    <property type="entry name" value="RNaseH-like_sf"/>
</dbReference>
<protein>
    <recommendedName>
        <fullName evidence="2">Integrase catalytic domain-containing protein</fullName>
    </recommendedName>
</protein>
<dbReference type="PANTHER" id="PTHR37984:SF8">
    <property type="entry name" value="CCHC-TYPE DOMAIN-CONTAINING PROTEIN"/>
    <property type="match status" value="1"/>
</dbReference>
<evidence type="ECO:0000259" key="2">
    <source>
        <dbReference type="PROSITE" id="PS50994"/>
    </source>
</evidence>
<comment type="caution">
    <text evidence="3">The sequence shown here is derived from an EMBL/GenBank/DDBJ whole genome shotgun (WGS) entry which is preliminary data.</text>
</comment>
<dbReference type="FunFam" id="3.30.420.10:FF:000063">
    <property type="entry name" value="Retrovirus-related Pol polyprotein from transposon 297-like Protein"/>
    <property type="match status" value="1"/>
</dbReference>
<dbReference type="Gene3D" id="3.30.420.10">
    <property type="entry name" value="Ribonuclease H-like superfamily/Ribonuclease H"/>
    <property type="match status" value="1"/>
</dbReference>
<dbReference type="PANTHER" id="PTHR37984">
    <property type="entry name" value="PROTEIN CBG26694"/>
    <property type="match status" value="1"/>
</dbReference>
<dbReference type="Pfam" id="PF00665">
    <property type="entry name" value="rve"/>
    <property type="match status" value="1"/>
</dbReference>
<dbReference type="SUPFAM" id="SSF53098">
    <property type="entry name" value="Ribonuclease H-like"/>
    <property type="match status" value="1"/>
</dbReference>
<dbReference type="InterPro" id="IPR050951">
    <property type="entry name" value="Retrovirus_Pol_polyprotein"/>
</dbReference>
<dbReference type="OrthoDB" id="10053647at2759"/>
<dbReference type="FunFam" id="1.10.340.70:FF:000003">
    <property type="entry name" value="Protein CBG25708"/>
    <property type="match status" value="1"/>
</dbReference>
<keyword evidence="4" id="KW-1185">Reference proteome</keyword>
<feature type="domain" description="Integrase catalytic" evidence="2">
    <location>
        <begin position="182"/>
        <end position="334"/>
    </location>
</feature>
<name>A0A7J7J992_BUGNE</name>
<dbReference type="PROSITE" id="PS50994">
    <property type="entry name" value="INTEGRASE"/>
    <property type="match status" value="1"/>
</dbReference>